<dbReference type="InterPro" id="IPR032466">
    <property type="entry name" value="Metal_Hydrolase"/>
</dbReference>
<dbReference type="PANTHER" id="PTHR43668:SF5">
    <property type="entry name" value="AMIDOHYDROLASE 3 DOMAIN-CONTAINING PROTEIN"/>
    <property type="match status" value="1"/>
</dbReference>
<sequence length="927" mass="99894">MPLQKGGMPRLFALVLTLGLAALLLSCKTRQQPPSHARSTKRPVPAQCAAILAPQSPASSYPAHRQQSDRYVRGTRPVLLRNATLWTGRDEGREVVRGASVLLDRGLVVAVLAEIPDAARLAETWGLPAGLLDVVDVHGKWVTPGMVDAHSHLGVRSAPQLVGASDTNSVKAPILPWLRSVDGLNTHDDAYRLTMSGGVTTVQVLPGSANNIGGQAFLMKLRPTAERSTSSMLLEPPANLHINDTNLDSRPRWRHMKHACGENPMRLYSQTRMDASWNFRQAYNEARKIRDAQDAFCAAAEQGLWDGETAFPESLQWESLVDVLRGLVKISTHCYEPVDLDSLIRLSNEFKFPIASIHHSTGTYLVPDLLKKAWGGPPTIAVFASDYRPKRETYRTSEFGARILADNNLTVVIKSDHFVTDSRFLMFEAQQAYYFGLSGALTLSAVTTKAAASLGVEWRVGTIAEGRPGYDADIVVWDSHPLVLGAIPEQVYIDGIPQIDTPFLSPKSEALQQAPKTPNWDKETAETLASDGLPPLEGRLTSGPVKFIGVKSLWRKDANGTWAEHVAGDESSFSVIVEDGKVVSQCSSACALDAETVVDLEGGSLAPGLTSFGSYLGLSEIELEPSTMDGWVFDELSPDAPPPRVLGHAVVRAVDGLQFGGRHALLAYRAGVTMGITAPMGDFTRGLGVAFDLGASNAVDAGAVVQAETALHVEVTLSSGLSVSTQIAALRRSLRSGDGPWARVRQGEIPVVVIVHSADVMATLLDLKREIEERTGRVLRMTFAGALEAHLLAKEIAQAGVSVVIAPGKPFPAMFEMRRSIPGPPLTQDSSFTILLKHGVNVGIGIEQVYLARSARFDMSMTQVNSAGVIDRATALAMASTNVDRALGLEAERRTEELVAYRGGGLFDMASKVVAVVSERRGTVVQF</sequence>
<dbReference type="InterPro" id="IPR011059">
    <property type="entry name" value="Metal-dep_hydrolase_composite"/>
</dbReference>
<keyword evidence="3" id="KW-1185">Reference proteome</keyword>
<evidence type="ECO:0000313" key="3">
    <source>
        <dbReference type="Proteomes" id="UP001295794"/>
    </source>
</evidence>
<dbReference type="EMBL" id="CAVNYO010000087">
    <property type="protein sequence ID" value="CAK5265367.1"/>
    <property type="molecule type" value="Genomic_DNA"/>
</dbReference>
<dbReference type="PANTHER" id="PTHR43668">
    <property type="entry name" value="ALLANTOINASE"/>
    <property type="match status" value="1"/>
</dbReference>
<dbReference type="GO" id="GO:0006145">
    <property type="term" value="P:purine nucleobase catabolic process"/>
    <property type="evidence" value="ECO:0007669"/>
    <property type="project" value="TreeGrafter"/>
</dbReference>
<dbReference type="Gene3D" id="3.20.20.140">
    <property type="entry name" value="Metal-dependent hydrolases"/>
    <property type="match status" value="2"/>
</dbReference>
<comment type="caution">
    <text evidence="2">The sequence shown here is derived from an EMBL/GenBank/DDBJ whole genome shotgun (WGS) entry which is preliminary data.</text>
</comment>
<dbReference type="GO" id="GO:0005737">
    <property type="term" value="C:cytoplasm"/>
    <property type="evidence" value="ECO:0007669"/>
    <property type="project" value="TreeGrafter"/>
</dbReference>
<accession>A0AAD2H0E1</accession>
<name>A0AAD2H0E1_9AGAR</name>
<protein>
    <recommendedName>
        <fullName evidence="4">Amidohydrolase-related domain-containing protein</fullName>
    </recommendedName>
</protein>
<dbReference type="PROSITE" id="PS51257">
    <property type="entry name" value="PROKAR_LIPOPROTEIN"/>
    <property type="match status" value="1"/>
</dbReference>
<dbReference type="GO" id="GO:0004038">
    <property type="term" value="F:allantoinase activity"/>
    <property type="evidence" value="ECO:0007669"/>
    <property type="project" value="TreeGrafter"/>
</dbReference>
<evidence type="ECO:0000313" key="2">
    <source>
        <dbReference type="EMBL" id="CAK5265367.1"/>
    </source>
</evidence>
<dbReference type="Proteomes" id="UP001295794">
    <property type="component" value="Unassembled WGS sequence"/>
</dbReference>
<dbReference type="InterPro" id="IPR050138">
    <property type="entry name" value="DHOase/Allantoinase_Hydrolase"/>
</dbReference>
<gene>
    <name evidence="2" type="ORF">MYCIT1_LOCUS6299</name>
</gene>
<feature type="signal peptide" evidence="1">
    <location>
        <begin position="1"/>
        <end position="31"/>
    </location>
</feature>
<organism evidence="2 3">
    <name type="scientific">Mycena citricolor</name>
    <dbReference type="NCBI Taxonomy" id="2018698"/>
    <lineage>
        <taxon>Eukaryota</taxon>
        <taxon>Fungi</taxon>
        <taxon>Dikarya</taxon>
        <taxon>Basidiomycota</taxon>
        <taxon>Agaricomycotina</taxon>
        <taxon>Agaricomycetes</taxon>
        <taxon>Agaricomycetidae</taxon>
        <taxon>Agaricales</taxon>
        <taxon>Marasmiineae</taxon>
        <taxon>Mycenaceae</taxon>
        <taxon>Mycena</taxon>
    </lineage>
</organism>
<dbReference type="SUPFAM" id="SSF51338">
    <property type="entry name" value="Composite domain of metallo-dependent hydrolases"/>
    <property type="match status" value="1"/>
</dbReference>
<reference evidence="2" key="1">
    <citation type="submission" date="2023-11" db="EMBL/GenBank/DDBJ databases">
        <authorList>
            <person name="De Vega J J."/>
            <person name="De Vega J J."/>
        </authorList>
    </citation>
    <scope>NUCLEOTIDE SEQUENCE</scope>
</reference>
<feature type="chain" id="PRO_5042237802" description="Amidohydrolase-related domain-containing protein" evidence="1">
    <location>
        <begin position="32"/>
        <end position="927"/>
    </location>
</feature>
<dbReference type="SUPFAM" id="SSF51556">
    <property type="entry name" value="Metallo-dependent hydrolases"/>
    <property type="match status" value="1"/>
</dbReference>
<evidence type="ECO:0008006" key="4">
    <source>
        <dbReference type="Google" id="ProtNLM"/>
    </source>
</evidence>
<keyword evidence="1" id="KW-0732">Signal</keyword>
<dbReference type="AlphaFoldDB" id="A0AAD2H0E1"/>
<proteinExistence type="predicted"/>
<evidence type="ECO:0000256" key="1">
    <source>
        <dbReference type="SAM" id="SignalP"/>
    </source>
</evidence>